<dbReference type="EMBL" id="JAMZIH010005626">
    <property type="protein sequence ID" value="KAJ1674879.1"/>
    <property type="molecule type" value="Genomic_DNA"/>
</dbReference>
<protein>
    <submittedName>
        <fullName evidence="1">Uncharacterized protein</fullName>
    </submittedName>
</protein>
<accession>A0ACC1HE85</accession>
<organism evidence="1 2">
    <name type="scientific">Spiromyces aspiralis</name>
    <dbReference type="NCBI Taxonomy" id="68401"/>
    <lineage>
        <taxon>Eukaryota</taxon>
        <taxon>Fungi</taxon>
        <taxon>Fungi incertae sedis</taxon>
        <taxon>Zoopagomycota</taxon>
        <taxon>Kickxellomycotina</taxon>
        <taxon>Kickxellomycetes</taxon>
        <taxon>Kickxellales</taxon>
        <taxon>Kickxellaceae</taxon>
        <taxon>Spiromyces</taxon>
    </lineage>
</organism>
<comment type="caution">
    <text evidence="1">The sequence shown here is derived from an EMBL/GenBank/DDBJ whole genome shotgun (WGS) entry which is preliminary data.</text>
</comment>
<sequence length="564" mass="61791">VRSITFDAGEQARIQRRYAHAQPAAMGQLAPTYIVSAIALGWSNVRVCRFDLFGEPAHLCRDLVAAAFEHLPRLGEIYIRDKCLRWRDVISPALHLVPGGLRRVVAMPYGFDQRLDQLAPREDGGSDAVSALVAPAAATTTLFCSSRQQPLLEVGAGGSDVTAQFLRSIAAHHPRLETLSLDHFWTSALVGIDRSAGETALKAAGLKMPCSELATLQAMPCLGSLQLSYPILEAEHSMVPLDASVLPNLRSLTIHSLRVFDSRVATPTRPLARILEQHWERLEHLNVSAITDEDAARLAGACPNLKSLVTNDRAWGGTMPLTDAGFLAIVTSLPSLERVELGHGTTVNPGHVLTERIVTCCAWEDDGDQSAPRWVCGGLRHLVIPRASISTDVFEQLVASLPNLTRIVATVNVTTLPDARRLSLSPPASPRTSWLYENDNDAFYNLSPDTPLTRQNDEVQQQLGHGAFQRSNSFVEGRPGSPLQMRLGSSDGSAAAGQHRKYVPRITRLGLDGSLLYDSPRLIKWLAKFPDLVECQLSYERRSRRLVQELQGAFPLVRFHGFSV</sequence>
<evidence type="ECO:0000313" key="1">
    <source>
        <dbReference type="EMBL" id="KAJ1674879.1"/>
    </source>
</evidence>
<keyword evidence="2" id="KW-1185">Reference proteome</keyword>
<dbReference type="Proteomes" id="UP001145114">
    <property type="component" value="Unassembled WGS sequence"/>
</dbReference>
<name>A0ACC1HE85_9FUNG</name>
<feature type="non-terminal residue" evidence="1">
    <location>
        <position position="1"/>
    </location>
</feature>
<proteinExistence type="predicted"/>
<gene>
    <name evidence="1" type="ORF">EV182_002380</name>
</gene>
<reference evidence="1" key="1">
    <citation type="submission" date="2022-06" db="EMBL/GenBank/DDBJ databases">
        <title>Phylogenomic reconstructions and comparative analyses of Kickxellomycotina fungi.</title>
        <authorList>
            <person name="Reynolds N.K."/>
            <person name="Stajich J.E."/>
            <person name="Barry K."/>
            <person name="Grigoriev I.V."/>
            <person name="Crous P."/>
            <person name="Smith M.E."/>
        </authorList>
    </citation>
    <scope>NUCLEOTIDE SEQUENCE</scope>
    <source>
        <strain evidence="1">RSA 2271</strain>
    </source>
</reference>
<evidence type="ECO:0000313" key="2">
    <source>
        <dbReference type="Proteomes" id="UP001145114"/>
    </source>
</evidence>